<keyword evidence="1" id="KW-0862">Zinc</keyword>
<organism evidence="4 5">
    <name type="scientific">Paraphoma chrysanthemicola</name>
    <dbReference type="NCBI Taxonomy" id="798071"/>
    <lineage>
        <taxon>Eukaryota</taxon>
        <taxon>Fungi</taxon>
        <taxon>Dikarya</taxon>
        <taxon>Ascomycota</taxon>
        <taxon>Pezizomycotina</taxon>
        <taxon>Dothideomycetes</taxon>
        <taxon>Pleosporomycetidae</taxon>
        <taxon>Pleosporales</taxon>
        <taxon>Pleosporineae</taxon>
        <taxon>Phaeosphaeriaceae</taxon>
        <taxon>Paraphoma</taxon>
    </lineage>
</organism>
<evidence type="ECO:0000313" key="5">
    <source>
        <dbReference type="Proteomes" id="UP000813461"/>
    </source>
</evidence>
<dbReference type="PROSITE" id="PS50157">
    <property type="entry name" value="ZINC_FINGER_C2H2_2"/>
    <property type="match status" value="1"/>
</dbReference>
<dbReference type="PROSITE" id="PS00028">
    <property type="entry name" value="ZINC_FINGER_C2H2_1"/>
    <property type="match status" value="1"/>
</dbReference>
<dbReference type="AlphaFoldDB" id="A0A8K0QUD6"/>
<keyword evidence="1" id="KW-0479">Metal-binding</keyword>
<dbReference type="InterPro" id="IPR013087">
    <property type="entry name" value="Znf_C2H2_type"/>
</dbReference>
<evidence type="ECO:0000256" key="1">
    <source>
        <dbReference type="PROSITE-ProRule" id="PRU00042"/>
    </source>
</evidence>
<evidence type="ECO:0000259" key="3">
    <source>
        <dbReference type="PROSITE" id="PS50157"/>
    </source>
</evidence>
<dbReference type="EMBL" id="JAGMVJ010000031">
    <property type="protein sequence ID" value="KAH7068721.1"/>
    <property type="molecule type" value="Genomic_DNA"/>
</dbReference>
<accession>A0A8K0QUD6</accession>
<keyword evidence="1" id="KW-0863">Zinc-finger</keyword>
<comment type="caution">
    <text evidence="4">The sequence shown here is derived from an EMBL/GenBank/DDBJ whole genome shotgun (WGS) entry which is preliminary data.</text>
</comment>
<dbReference type="GO" id="GO:0008270">
    <property type="term" value="F:zinc ion binding"/>
    <property type="evidence" value="ECO:0007669"/>
    <property type="project" value="UniProtKB-KW"/>
</dbReference>
<name>A0A8K0QUD6_9PLEO</name>
<keyword evidence="5" id="KW-1185">Reference proteome</keyword>
<evidence type="ECO:0000256" key="2">
    <source>
        <dbReference type="SAM" id="MobiDB-lite"/>
    </source>
</evidence>
<proteinExistence type="predicted"/>
<evidence type="ECO:0000313" key="4">
    <source>
        <dbReference type="EMBL" id="KAH7068721.1"/>
    </source>
</evidence>
<feature type="region of interest" description="Disordered" evidence="2">
    <location>
        <begin position="64"/>
        <end position="114"/>
    </location>
</feature>
<dbReference type="Proteomes" id="UP000813461">
    <property type="component" value="Unassembled WGS sequence"/>
</dbReference>
<protein>
    <recommendedName>
        <fullName evidence="3">C2H2-type domain-containing protein</fullName>
    </recommendedName>
</protein>
<dbReference type="OrthoDB" id="40579at2759"/>
<reference evidence="4" key="1">
    <citation type="journal article" date="2021" name="Nat. Commun.">
        <title>Genetic determinants of endophytism in the Arabidopsis root mycobiome.</title>
        <authorList>
            <person name="Mesny F."/>
            <person name="Miyauchi S."/>
            <person name="Thiergart T."/>
            <person name="Pickel B."/>
            <person name="Atanasova L."/>
            <person name="Karlsson M."/>
            <person name="Huettel B."/>
            <person name="Barry K.W."/>
            <person name="Haridas S."/>
            <person name="Chen C."/>
            <person name="Bauer D."/>
            <person name="Andreopoulos W."/>
            <person name="Pangilinan J."/>
            <person name="LaButti K."/>
            <person name="Riley R."/>
            <person name="Lipzen A."/>
            <person name="Clum A."/>
            <person name="Drula E."/>
            <person name="Henrissat B."/>
            <person name="Kohler A."/>
            <person name="Grigoriev I.V."/>
            <person name="Martin F.M."/>
            <person name="Hacquard S."/>
        </authorList>
    </citation>
    <scope>NUCLEOTIDE SEQUENCE</scope>
    <source>
        <strain evidence="4">MPI-SDFR-AT-0120</strain>
    </source>
</reference>
<feature type="domain" description="C2H2-type" evidence="3">
    <location>
        <begin position="153"/>
        <end position="181"/>
    </location>
</feature>
<sequence>MPLATPQVVGPQSAAMTPTQVMSLLLKCGVDEESIVAWHQHLIDIPHYALLSWIESIRSGNPNNTTHGINVPNLEPFSGHHTTDPRLPDAGNSPSNTPPHQPNAHQAEPPQQVYCPTPGCKGKWKGSYTWFVKHFKEKHWNLHFDGADATMPWRCRRCEDKFSTDDQLTAHVWMSHMLTTPSGN</sequence>
<gene>
    <name evidence="4" type="ORF">FB567DRAFT_541055</name>
</gene>